<evidence type="ECO:0000256" key="1">
    <source>
        <dbReference type="ARBA" id="ARBA00004141"/>
    </source>
</evidence>
<dbReference type="PROSITE" id="PS50850">
    <property type="entry name" value="MFS"/>
    <property type="match status" value="1"/>
</dbReference>
<reference evidence="8" key="1">
    <citation type="journal article" date="2021" name="Genome Biol. Evol.">
        <title>The assembled and annotated genome of the fairy-ring fungus Marasmius oreades.</title>
        <authorList>
            <person name="Hiltunen M."/>
            <person name="Ament-Velasquez S.L."/>
            <person name="Johannesson H."/>
        </authorList>
    </citation>
    <scope>NUCLEOTIDE SEQUENCE</scope>
    <source>
        <strain evidence="8">03SP1</strain>
    </source>
</reference>
<dbReference type="Gene3D" id="1.20.1250.20">
    <property type="entry name" value="MFS general substrate transporter like domains"/>
    <property type="match status" value="2"/>
</dbReference>
<evidence type="ECO:0000256" key="5">
    <source>
        <dbReference type="ARBA" id="ARBA00023136"/>
    </source>
</evidence>
<feature type="transmembrane region" description="Helical" evidence="6">
    <location>
        <begin position="211"/>
        <end position="233"/>
    </location>
</feature>
<comment type="subcellular location">
    <subcellularLocation>
        <location evidence="1">Membrane</location>
        <topology evidence="1">Multi-pass membrane protein</topology>
    </subcellularLocation>
</comment>
<feature type="transmembrane region" description="Helical" evidence="6">
    <location>
        <begin position="175"/>
        <end position="199"/>
    </location>
</feature>
<evidence type="ECO:0000259" key="7">
    <source>
        <dbReference type="PROSITE" id="PS50850"/>
    </source>
</evidence>
<dbReference type="AlphaFoldDB" id="A0A9P7UNG5"/>
<dbReference type="InterPro" id="IPR036259">
    <property type="entry name" value="MFS_trans_sf"/>
</dbReference>
<dbReference type="KEGG" id="more:E1B28_011980"/>
<proteinExistence type="predicted"/>
<organism evidence="8 9">
    <name type="scientific">Marasmius oreades</name>
    <name type="common">fairy-ring Marasmius</name>
    <dbReference type="NCBI Taxonomy" id="181124"/>
    <lineage>
        <taxon>Eukaryota</taxon>
        <taxon>Fungi</taxon>
        <taxon>Dikarya</taxon>
        <taxon>Basidiomycota</taxon>
        <taxon>Agaricomycotina</taxon>
        <taxon>Agaricomycetes</taxon>
        <taxon>Agaricomycetidae</taxon>
        <taxon>Agaricales</taxon>
        <taxon>Marasmiineae</taxon>
        <taxon>Marasmiaceae</taxon>
        <taxon>Marasmius</taxon>
    </lineage>
</organism>
<dbReference type="GO" id="GO:0016020">
    <property type="term" value="C:membrane"/>
    <property type="evidence" value="ECO:0007669"/>
    <property type="project" value="UniProtKB-SubCell"/>
</dbReference>
<feature type="transmembrane region" description="Helical" evidence="6">
    <location>
        <begin position="350"/>
        <end position="372"/>
    </location>
</feature>
<dbReference type="SUPFAM" id="SSF103473">
    <property type="entry name" value="MFS general substrate transporter"/>
    <property type="match status" value="1"/>
</dbReference>
<evidence type="ECO:0000256" key="3">
    <source>
        <dbReference type="ARBA" id="ARBA00022692"/>
    </source>
</evidence>
<evidence type="ECO:0000256" key="6">
    <source>
        <dbReference type="SAM" id="Phobius"/>
    </source>
</evidence>
<keyword evidence="9" id="KW-1185">Reference proteome</keyword>
<feature type="transmembrane region" description="Helical" evidence="6">
    <location>
        <begin position="245"/>
        <end position="267"/>
    </location>
</feature>
<comment type="caution">
    <text evidence="8">The sequence shown here is derived from an EMBL/GenBank/DDBJ whole genome shotgun (WGS) entry which is preliminary data.</text>
</comment>
<dbReference type="FunFam" id="1.20.1250.20:FF:000013">
    <property type="entry name" value="MFS general substrate transporter"/>
    <property type="match status" value="1"/>
</dbReference>
<dbReference type="GeneID" id="66081055"/>
<dbReference type="EMBL" id="CM032188">
    <property type="protein sequence ID" value="KAG7087935.1"/>
    <property type="molecule type" value="Genomic_DNA"/>
</dbReference>
<keyword evidence="2" id="KW-0813">Transport</keyword>
<dbReference type="OrthoDB" id="2985014at2759"/>
<feature type="transmembrane region" description="Helical" evidence="6">
    <location>
        <begin position="473"/>
        <end position="490"/>
    </location>
</feature>
<feature type="transmembrane region" description="Helical" evidence="6">
    <location>
        <begin position="384"/>
        <end position="402"/>
    </location>
</feature>
<dbReference type="FunFam" id="1.20.1250.20:FF:000057">
    <property type="entry name" value="MFS general substrate transporter"/>
    <property type="match status" value="1"/>
</dbReference>
<evidence type="ECO:0000313" key="9">
    <source>
        <dbReference type="Proteomes" id="UP001049176"/>
    </source>
</evidence>
<dbReference type="GO" id="GO:0022857">
    <property type="term" value="F:transmembrane transporter activity"/>
    <property type="evidence" value="ECO:0007669"/>
    <property type="project" value="InterPro"/>
</dbReference>
<feature type="transmembrane region" description="Helical" evidence="6">
    <location>
        <begin position="318"/>
        <end position="338"/>
    </location>
</feature>
<name>A0A9P7UNG5_9AGAR</name>
<dbReference type="InterPro" id="IPR020846">
    <property type="entry name" value="MFS_dom"/>
</dbReference>
<keyword evidence="3 6" id="KW-0812">Transmembrane</keyword>
<keyword evidence="4 6" id="KW-1133">Transmembrane helix</keyword>
<sequence>MPGVPGDSNITPLHLRPHFHLSWTIMTLIAQPIPDGTEKEKVESFEAQHTHDGHYGLEDPLPEPGTPERIAAERKLVRKLDMRVLPTIVAIYIMNYIDRNGITTARLQGLEQDLKLTDIQYATILSILYVTYCPAQIPSNMALNYVTRPSIYIGACVVGWGLTSMMTGVTHNFTGILLCRIFIGLPEAAFYPGAIYLLSRWYTKKELAFRSAVLYGGLLISNAFGSLMAAGILHNMEGKRGIRAWRWLFFIEGAITITIGFLTMWLLPDYPNNTRWLPASDRRLAQARLADDAGEADQDNAEDSFIYGLKLAITDPKVLLFASMTTAQLLGLSFVNFFPTLTSTLGFSTTISLVLAAPPWIVATVVCCLNAWHTDRTGERYFHIAIWWWGVMLGFIISLSTMNIAARYVSMFLMACGYVGFAMNLVWVSNVIPRPPAKRAAAIAIVNGCGNIGNIIGSFVWKAEWGPAYHQSMAVSLAALALSSVMALVIRQMIIRDNRKLDEDERAAIQGADRTRVEEAAKLEGITFEQAMERRKGYRYLY</sequence>
<accession>A0A9P7UNG5</accession>
<keyword evidence="5 6" id="KW-0472">Membrane</keyword>
<feature type="domain" description="Major facilitator superfamily (MFS) profile" evidence="7">
    <location>
        <begin position="84"/>
        <end position="499"/>
    </location>
</feature>
<gene>
    <name evidence="8" type="ORF">E1B28_011980</name>
</gene>
<feature type="transmembrane region" description="Helical" evidence="6">
    <location>
        <begin position="440"/>
        <end position="461"/>
    </location>
</feature>
<evidence type="ECO:0000313" key="8">
    <source>
        <dbReference type="EMBL" id="KAG7087935.1"/>
    </source>
</evidence>
<feature type="transmembrane region" description="Helical" evidence="6">
    <location>
        <begin position="149"/>
        <end position="169"/>
    </location>
</feature>
<dbReference type="InterPro" id="IPR011701">
    <property type="entry name" value="MFS"/>
</dbReference>
<feature type="transmembrane region" description="Helical" evidence="6">
    <location>
        <begin position="408"/>
        <end position="428"/>
    </location>
</feature>
<evidence type="ECO:0000256" key="4">
    <source>
        <dbReference type="ARBA" id="ARBA00022989"/>
    </source>
</evidence>
<dbReference type="PANTHER" id="PTHR43791:SF6">
    <property type="entry name" value="TRANSPORTER, PUTATIVE (AFU_ORTHOLOGUE AFUA_1G16690)-RELATED"/>
    <property type="match status" value="1"/>
</dbReference>
<dbReference type="Pfam" id="PF07690">
    <property type="entry name" value="MFS_1"/>
    <property type="match status" value="1"/>
</dbReference>
<dbReference type="RefSeq" id="XP_043004406.1">
    <property type="nucleotide sequence ID" value="XM_043157041.1"/>
</dbReference>
<dbReference type="PANTHER" id="PTHR43791">
    <property type="entry name" value="PERMEASE-RELATED"/>
    <property type="match status" value="1"/>
</dbReference>
<protein>
    <recommendedName>
        <fullName evidence="7">Major facilitator superfamily (MFS) profile domain-containing protein</fullName>
    </recommendedName>
</protein>
<evidence type="ECO:0000256" key="2">
    <source>
        <dbReference type="ARBA" id="ARBA00022448"/>
    </source>
</evidence>
<dbReference type="Proteomes" id="UP001049176">
    <property type="component" value="Chromosome 8"/>
</dbReference>